<gene>
    <name evidence="1" type="ORF">NDU88_006126</name>
</gene>
<reference evidence="1" key="1">
    <citation type="journal article" date="2022" name="bioRxiv">
        <title>Sequencing and chromosome-scale assembly of the giantPleurodeles waltlgenome.</title>
        <authorList>
            <person name="Brown T."/>
            <person name="Elewa A."/>
            <person name="Iarovenko S."/>
            <person name="Subramanian E."/>
            <person name="Araus A.J."/>
            <person name="Petzold A."/>
            <person name="Susuki M."/>
            <person name="Suzuki K.-i.T."/>
            <person name="Hayashi T."/>
            <person name="Toyoda A."/>
            <person name="Oliveira C."/>
            <person name="Osipova E."/>
            <person name="Leigh N.D."/>
            <person name="Simon A."/>
            <person name="Yun M.H."/>
        </authorList>
    </citation>
    <scope>NUCLEOTIDE SEQUENCE</scope>
    <source>
        <strain evidence="1">20211129_DDA</strain>
        <tissue evidence="1">Liver</tissue>
    </source>
</reference>
<evidence type="ECO:0000313" key="1">
    <source>
        <dbReference type="EMBL" id="KAJ1117930.1"/>
    </source>
</evidence>
<dbReference type="EMBL" id="JANPWB010000012">
    <property type="protein sequence ID" value="KAJ1117930.1"/>
    <property type="molecule type" value="Genomic_DNA"/>
</dbReference>
<dbReference type="Proteomes" id="UP001066276">
    <property type="component" value="Chromosome 8"/>
</dbReference>
<proteinExistence type="predicted"/>
<evidence type="ECO:0000313" key="2">
    <source>
        <dbReference type="Proteomes" id="UP001066276"/>
    </source>
</evidence>
<accession>A0AAV7NPC9</accession>
<protein>
    <submittedName>
        <fullName evidence="1">Uncharacterized protein</fullName>
    </submittedName>
</protein>
<name>A0AAV7NPC9_PLEWA</name>
<dbReference type="AlphaFoldDB" id="A0AAV7NPC9"/>
<comment type="caution">
    <text evidence="1">The sequence shown here is derived from an EMBL/GenBank/DDBJ whole genome shotgun (WGS) entry which is preliminary data.</text>
</comment>
<sequence length="89" mass="10038">MVFGKHRRSQNGHLNVLCIEFITKPGKVLCFIVVEGCVRHSRLGRKKLDGMEARGKRLLAAGAGEAEKAWERACWWLMALFKATNQRVG</sequence>
<organism evidence="1 2">
    <name type="scientific">Pleurodeles waltl</name>
    <name type="common">Iberian ribbed newt</name>
    <dbReference type="NCBI Taxonomy" id="8319"/>
    <lineage>
        <taxon>Eukaryota</taxon>
        <taxon>Metazoa</taxon>
        <taxon>Chordata</taxon>
        <taxon>Craniata</taxon>
        <taxon>Vertebrata</taxon>
        <taxon>Euteleostomi</taxon>
        <taxon>Amphibia</taxon>
        <taxon>Batrachia</taxon>
        <taxon>Caudata</taxon>
        <taxon>Salamandroidea</taxon>
        <taxon>Salamandridae</taxon>
        <taxon>Pleurodelinae</taxon>
        <taxon>Pleurodeles</taxon>
    </lineage>
</organism>
<keyword evidence="2" id="KW-1185">Reference proteome</keyword>